<evidence type="ECO:0000313" key="2">
    <source>
        <dbReference type="EMBL" id="DAD36383.1"/>
    </source>
</evidence>
<dbReference type="Proteomes" id="UP000607653">
    <property type="component" value="Unassembled WGS sequence"/>
</dbReference>
<protein>
    <submittedName>
        <fullName evidence="2">Uncharacterized protein</fullName>
    </submittedName>
</protein>
<evidence type="ECO:0000256" key="1">
    <source>
        <dbReference type="SAM" id="MobiDB-lite"/>
    </source>
</evidence>
<name>A0A822YW48_NELNU</name>
<keyword evidence="3" id="KW-1185">Reference proteome</keyword>
<comment type="caution">
    <text evidence="2">The sequence shown here is derived from an EMBL/GenBank/DDBJ whole genome shotgun (WGS) entry which is preliminary data.</text>
</comment>
<dbReference type="AlphaFoldDB" id="A0A822YW48"/>
<gene>
    <name evidence="2" type="ORF">HUJ06_007024</name>
</gene>
<organism evidence="2 3">
    <name type="scientific">Nelumbo nucifera</name>
    <name type="common">Sacred lotus</name>
    <dbReference type="NCBI Taxonomy" id="4432"/>
    <lineage>
        <taxon>Eukaryota</taxon>
        <taxon>Viridiplantae</taxon>
        <taxon>Streptophyta</taxon>
        <taxon>Embryophyta</taxon>
        <taxon>Tracheophyta</taxon>
        <taxon>Spermatophyta</taxon>
        <taxon>Magnoliopsida</taxon>
        <taxon>Proteales</taxon>
        <taxon>Nelumbonaceae</taxon>
        <taxon>Nelumbo</taxon>
    </lineage>
</organism>
<evidence type="ECO:0000313" key="3">
    <source>
        <dbReference type="Proteomes" id="UP000607653"/>
    </source>
</evidence>
<dbReference type="EMBL" id="DUZY01000004">
    <property type="protein sequence ID" value="DAD36383.1"/>
    <property type="molecule type" value="Genomic_DNA"/>
</dbReference>
<accession>A0A822YW48</accession>
<sequence length="51" mass="5650">MPITKASENKSLDDKSSSQPQDLKITDPKHFTCSLKLLALHNCSYETSLNA</sequence>
<reference evidence="2 3" key="1">
    <citation type="journal article" date="2020" name="Mol. Biol. Evol.">
        <title>Distinct Expression and Methylation Patterns for Genes with Different Fates following a Single Whole-Genome Duplication in Flowering Plants.</title>
        <authorList>
            <person name="Shi T."/>
            <person name="Rahmani R.S."/>
            <person name="Gugger P.F."/>
            <person name="Wang M."/>
            <person name="Li H."/>
            <person name="Zhang Y."/>
            <person name="Li Z."/>
            <person name="Wang Q."/>
            <person name="Van de Peer Y."/>
            <person name="Marchal K."/>
            <person name="Chen J."/>
        </authorList>
    </citation>
    <scope>NUCLEOTIDE SEQUENCE [LARGE SCALE GENOMIC DNA]</scope>
    <source>
        <tissue evidence="2">Leaf</tissue>
    </source>
</reference>
<feature type="region of interest" description="Disordered" evidence="1">
    <location>
        <begin position="1"/>
        <end position="25"/>
    </location>
</feature>
<proteinExistence type="predicted"/>
<feature type="compositionally biased region" description="Basic and acidic residues" evidence="1">
    <location>
        <begin position="7"/>
        <end position="16"/>
    </location>
</feature>